<protein>
    <submittedName>
        <fullName evidence="1">Uncharacterized protein</fullName>
    </submittedName>
</protein>
<organism evidence="1">
    <name type="scientific">Nothobranchius pienaari</name>
    <dbReference type="NCBI Taxonomy" id="704102"/>
    <lineage>
        <taxon>Eukaryota</taxon>
        <taxon>Metazoa</taxon>
        <taxon>Chordata</taxon>
        <taxon>Craniata</taxon>
        <taxon>Vertebrata</taxon>
        <taxon>Euteleostomi</taxon>
        <taxon>Actinopterygii</taxon>
        <taxon>Neopterygii</taxon>
        <taxon>Teleostei</taxon>
        <taxon>Neoteleostei</taxon>
        <taxon>Acanthomorphata</taxon>
        <taxon>Ovalentaria</taxon>
        <taxon>Atherinomorphae</taxon>
        <taxon>Cyprinodontiformes</taxon>
        <taxon>Nothobranchiidae</taxon>
        <taxon>Nothobranchius</taxon>
    </lineage>
</organism>
<feature type="non-terminal residue" evidence="1">
    <location>
        <position position="1"/>
    </location>
</feature>
<evidence type="ECO:0000313" key="1">
    <source>
        <dbReference type="EMBL" id="SBR54553.1"/>
    </source>
</evidence>
<dbReference type="AlphaFoldDB" id="A0A1A8MCJ8"/>
<sequence>RLLFFLHLTLGPPPVMYNSYIGEPHVGISPTYRPTVMDSRVSSTDTTSSLTAAAASSLVIFAATIKLPEFWQHDLEPWFQHVEAQFHLRGITSDDTK</sequence>
<reference evidence="1" key="2">
    <citation type="submission" date="2016-06" db="EMBL/GenBank/DDBJ databases">
        <title>The genome of a short-lived fish provides insights into sex chromosome evolution and the genetic control of aging.</title>
        <authorList>
            <person name="Reichwald K."/>
            <person name="Felder M."/>
            <person name="Petzold A."/>
            <person name="Koch P."/>
            <person name="Groth M."/>
            <person name="Platzer M."/>
        </authorList>
    </citation>
    <scope>NUCLEOTIDE SEQUENCE</scope>
    <source>
        <tissue evidence="1">Brain</tissue>
    </source>
</reference>
<accession>A0A1A8MCJ8</accession>
<feature type="non-terminal residue" evidence="1">
    <location>
        <position position="97"/>
    </location>
</feature>
<gene>
    <name evidence="1" type="primary">Nfu_g_1_007769</name>
</gene>
<name>A0A1A8MCJ8_9TELE</name>
<dbReference type="EMBL" id="HAEF01013394">
    <property type="protein sequence ID" value="SBR54553.1"/>
    <property type="molecule type" value="Transcribed_RNA"/>
</dbReference>
<proteinExistence type="predicted"/>
<reference evidence="1" key="1">
    <citation type="submission" date="2016-05" db="EMBL/GenBank/DDBJ databases">
        <authorList>
            <person name="Lavstsen T."/>
            <person name="Jespersen J.S."/>
        </authorList>
    </citation>
    <scope>NUCLEOTIDE SEQUENCE</scope>
    <source>
        <tissue evidence="1">Brain</tissue>
    </source>
</reference>